<proteinExistence type="predicted"/>
<dbReference type="Proteomes" id="UP000646244">
    <property type="component" value="Unassembled WGS sequence"/>
</dbReference>
<evidence type="ECO:0008006" key="3">
    <source>
        <dbReference type="Google" id="ProtNLM"/>
    </source>
</evidence>
<dbReference type="AlphaFoldDB" id="A0A918TAC2"/>
<protein>
    <recommendedName>
        <fullName evidence="3">NTP pyrophosphohydrolase MazG putative catalytic core domain-containing protein</fullName>
    </recommendedName>
</protein>
<comment type="caution">
    <text evidence="1">The sequence shown here is derived from an EMBL/GenBank/DDBJ whole genome shotgun (WGS) entry which is preliminary data.</text>
</comment>
<evidence type="ECO:0000313" key="1">
    <source>
        <dbReference type="EMBL" id="GHC38989.1"/>
    </source>
</evidence>
<reference evidence="1" key="1">
    <citation type="journal article" date="2014" name="Int. J. Syst. Evol. Microbiol.">
        <title>Complete genome sequence of Corynebacterium casei LMG S-19264T (=DSM 44701T), isolated from a smear-ripened cheese.</title>
        <authorList>
            <consortium name="US DOE Joint Genome Institute (JGI-PGF)"/>
            <person name="Walter F."/>
            <person name="Albersmeier A."/>
            <person name="Kalinowski J."/>
            <person name="Ruckert C."/>
        </authorList>
    </citation>
    <scope>NUCLEOTIDE SEQUENCE</scope>
    <source>
        <strain evidence="1">JCM 4633</strain>
    </source>
</reference>
<name>A0A918TAC2_STRCJ</name>
<dbReference type="CDD" id="cd11533">
    <property type="entry name" value="NTP-PPase_Af0060_like"/>
    <property type="match status" value="1"/>
</dbReference>
<evidence type="ECO:0000313" key="2">
    <source>
        <dbReference type="Proteomes" id="UP000646244"/>
    </source>
</evidence>
<organism evidence="1 2">
    <name type="scientific">Streptomyces cinnamoneus</name>
    <name type="common">Streptoverticillium cinnamoneum</name>
    <dbReference type="NCBI Taxonomy" id="53446"/>
    <lineage>
        <taxon>Bacteria</taxon>
        <taxon>Bacillati</taxon>
        <taxon>Actinomycetota</taxon>
        <taxon>Actinomycetes</taxon>
        <taxon>Kitasatosporales</taxon>
        <taxon>Streptomycetaceae</taxon>
        <taxon>Streptomyces</taxon>
        <taxon>Streptomyces cinnamoneus group</taxon>
    </lineage>
</organism>
<dbReference type="SUPFAM" id="SSF101386">
    <property type="entry name" value="all-alpha NTP pyrophosphatases"/>
    <property type="match status" value="1"/>
</dbReference>
<dbReference type="EMBL" id="BMVB01000003">
    <property type="protein sequence ID" value="GHC38989.1"/>
    <property type="molecule type" value="Genomic_DNA"/>
</dbReference>
<sequence length="117" mass="13546">MNTLAEAEDLWETVRRIKQFTDERRNLPQDMTLLLRLAKMQEELGELSQALIGAKGWNPRKGISHTQEDVLKETCDVILTAMVTLVTLTDDPGQAFDEHLDHIERRWKDHLRAEPGR</sequence>
<accession>A0A918TAC2</accession>
<gene>
    <name evidence="1" type="ORF">GCM10010507_10830</name>
</gene>
<dbReference type="InterPro" id="IPR044548">
    <property type="entry name" value="AF0060_NTP-PPase_MazG-like"/>
</dbReference>
<reference evidence="1" key="2">
    <citation type="submission" date="2020-09" db="EMBL/GenBank/DDBJ databases">
        <authorList>
            <person name="Sun Q."/>
            <person name="Ohkuma M."/>
        </authorList>
    </citation>
    <scope>NUCLEOTIDE SEQUENCE</scope>
    <source>
        <strain evidence="1">JCM 4633</strain>
    </source>
</reference>
<dbReference type="Gene3D" id="1.10.287.1080">
    <property type="entry name" value="MazG-like"/>
    <property type="match status" value="1"/>
</dbReference>